<dbReference type="InterPro" id="IPR018076">
    <property type="entry name" value="T2SS_GspF_dom"/>
</dbReference>
<dbReference type="SMR" id="A0A915WRT8"/>
<keyword evidence="4 6" id="KW-1133">Transmembrane helix</keyword>
<feature type="transmembrane region" description="Helical" evidence="6">
    <location>
        <begin position="75"/>
        <end position="96"/>
    </location>
</feature>
<reference evidence="9" key="1">
    <citation type="journal article" date="2022" name="Int. J. Syst. Evol. Microbiol.">
        <title>Nanobdella aerobiophila gen. nov., sp. nov., a thermoacidophilic, obligate ectosymbiotic archaeon, and proposal of Nanobdellaceae fam. nov., Nanobdellales ord. nov. and Nanobdellia class. nov.</title>
        <authorList>
            <person name="Kato S."/>
            <person name="Ogasawara A."/>
            <person name="Itoh T."/>
            <person name="Sakai H.D."/>
            <person name="Shimizu M."/>
            <person name="Yuki M."/>
            <person name="Kaneko M."/>
            <person name="Takashina T."/>
            <person name="Ohkuma M."/>
        </authorList>
    </citation>
    <scope>NUCLEOTIDE SEQUENCE [LARGE SCALE GENOMIC DNA]</scope>
    <source>
        <strain evidence="9">MJ1</strain>
    </source>
</reference>
<feature type="transmembrane region" description="Helical" evidence="6">
    <location>
        <begin position="223"/>
        <end position="244"/>
    </location>
</feature>
<evidence type="ECO:0000256" key="5">
    <source>
        <dbReference type="ARBA" id="ARBA00023136"/>
    </source>
</evidence>
<keyword evidence="8" id="KW-0282">Flagellum</keyword>
<keyword evidence="9" id="KW-1185">Reference proteome</keyword>
<comment type="subcellular location">
    <subcellularLocation>
        <location evidence="1">Cell membrane</location>
        <topology evidence="1">Multi-pass membrane protein</topology>
    </subcellularLocation>
</comment>
<feature type="transmembrane region" description="Helical" evidence="6">
    <location>
        <begin position="272"/>
        <end position="295"/>
    </location>
</feature>
<accession>A0A915WRT8</accession>
<protein>
    <submittedName>
        <fullName evidence="8">Archaeal flagellar protein FlaJ</fullName>
    </submittedName>
</protein>
<dbReference type="PANTHER" id="PTHR35402">
    <property type="entry name" value="INTEGRAL MEMBRANE PROTEIN-RELATED"/>
    <property type="match status" value="1"/>
</dbReference>
<feature type="domain" description="Type II secretion system protein GspF" evidence="7">
    <location>
        <begin position="114"/>
        <end position="241"/>
    </location>
</feature>
<dbReference type="InterPro" id="IPR042094">
    <property type="entry name" value="T2SS_GspF_sf"/>
</dbReference>
<keyword evidence="8" id="KW-0969">Cilium</keyword>
<dbReference type="RefSeq" id="WP_258392911.1">
    <property type="nucleotide sequence ID" value="NZ_AP019769.1"/>
</dbReference>
<proteinExistence type="predicted"/>
<feature type="transmembrane region" description="Helical" evidence="6">
    <location>
        <begin position="307"/>
        <end position="324"/>
    </location>
</feature>
<keyword evidence="5 6" id="KW-0472">Membrane</keyword>
<dbReference type="GeneID" id="74568379"/>
<evidence type="ECO:0000256" key="6">
    <source>
        <dbReference type="SAM" id="Phobius"/>
    </source>
</evidence>
<keyword evidence="8" id="KW-0966">Cell projection</keyword>
<evidence type="ECO:0000256" key="3">
    <source>
        <dbReference type="ARBA" id="ARBA00022692"/>
    </source>
</evidence>
<dbReference type="EMBL" id="AP019769">
    <property type="protein sequence ID" value="BBL45594.1"/>
    <property type="molecule type" value="Genomic_DNA"/>
</dbReference>
<evidence type="ECO:0000256" key="4">
    <source>
        <dbReference type="ARBA" id="ARBA00022989"/>
    </source>
</evidence>
<dbReference type="KEGG" id="naer:MJ1_0433"/>
<keyword evidence="3 6" id="KW-0812">Transmembrane</keyword>
<evidence type="ECO:0000313" key="8">
    <source>
        <dbReference type="EMBL" id="BBL45594.1"/>
    </source>
</evidence>
<dbReference type="AlphaFoldDB" id="A0A915WRT8"/>
<dbReference type="GO" id="GO:0005886">
    <property type="term" value="C:plasma membrane"/>
    <property type="evidence" value="ECO:0007669"/>
    <property type="project" value="UniProtKB-SubCell"/>
</dbReference>
<feature type="transmembrane region" description="Helical" evidence="6">
    <location>
        <begin position="50"/>
        <end position="69"/>
    </location>
</feature>
<evidence type="ECO:0000259" key="7">
    <source>
        <dbReference type="Pfam" id="PF00482"/>
    </source>
</evidence>
<dbReference type="Gene3D" id="1.20.81.30">
    <property type="entry name" value="Type II secretion system (T2SS), domain F"/>
    <property type="match status" value="1"/>
</dbReference>
<evidence type="ECO:0000313" key="9">
    <source>
        <dbReference type="Proteomes" id="UP001055553"/>
    </source>
</evidence>
<dbReference type="Proteomes" id="UP001055553">
    <property type="component" value="Chromosome"/>
</dbReference>
<keyword evidence="2" id="KW-1003">Cell membrane</keyword>
<dbReference type="Pfam" id="PF00482">
    <property type="entry name" value="T2SSF"/>
    <property type="match status" value="1"/>
</dbReference>
<sequence>MPTINLNYNRKMPSRSINLLYKLGIIPDISDPENYKKIKFLGKEIKESRLILILSTIGSLLILTIGLLFRLYENYISLSILIIVVYLVGGAPYMAYKYMEDKINENIIDNYPYFLSQLSDSISSGLSIVDALNYTSNLDFGYLSRYVRKLYSWLKWGLPFEKAFTLFNLYFYDLPDIRRTNYVILESYIGGGDLSKSLKRIYTDLENSRDLDKLRKSYVSQQVMVLYSIYVIFIGLMISILNTIQPLINSQLIAATVKSSFSLFSSSINYGWLKFISGLSIILVGISVSITSGIAESGKFSTSMKHLAINVFIGLLAVIIFILPTKVNFTLDIYPTNAYIYNPITIQIYGSANSNPLNNVPVTLSIVGINTNYQSTQVFILNNGFYSYSTEFNQSGEYLVDAKMRYQGKLYNKDEYINVTI</sequence>
<evidence type="ECO:0000256" key="1">
    <source>
        <dbReference type="ARBA" id="ARBA00004651"/>
    </source>
</evidence>
<evidence type="ECO:0000256" key="2">
    <source>
        <dbReference type="ARBA" id="ARBA00022475"/>
    </source>
</evidence>
<dbReference type="PANTHER" id="PTHR35402:SF1">
    <property type="entry name" value="TYPE II SECRETION SYSTEM PROTEIN GSPF DOMAIN-CONTAINING PROTEIN"/>
    <property type="match status" value="1"/>
</dbReference>
<organism evidence="8 9">
    <name type="scientific">Nanobdella aerobiophila</name>
    <dbReference type="NCBI Taxonomy" id="2586965"/>
    <lineage>
        <taxon>Archaea</taxon>
        <taxon>Nanobdellota</taxon>
        <taxon>Nanobdellia</taxon>
        <taxon>Nanobdellales</taxon>
        <taxon>Nanobdellaceae</taxon>
        <taxon>Nanobdella</taxon>
    </lineage>
</organism>
<dbReference type="InterPro" id="IPR056569">
    <property type="entry name" value="ArlJ-like"/>
</dbReference>
<name>A0A915WRT8_9ARCH</name>
<gene>
    <name evidence="8" type="ORF">MJ1_0433</name>
</gene>